<evidence type="ECO:0008006" key="3">
    <source>
        <dbReference type="Google" id="ProtNLM"/>
    </source>
</evidence>
<protein>
    <recommendedName>
        <fullName evidence="3">DUF2384 domain-containing protein</fullName>
    </recommendedName>
</protein>
<gene>
    <name evidence="1" type="ORF">GIY30_02150</name>
</gene>
<comment type="caution">
    <text evidence="1">The sequence shown here is derived from an EMBL/GenBank/DDBJ whole genome shotgun (WGS) entry which is preliminary data.</text>
</comment>
<proteinExistence type="predicted"/>
<dbReference type="Proteomes" id="UP000475545">
    <property type="component" value="Unassembled WGS sequence"/>
</dbReference>
<accession>A0A6L7GL06</accession>
<evidence type="ECO:0000313" key="1">
    <source>
        <dbReference type="EMBL" id="MXP20173.1"/>
    </source>
</evidence>
<organism evidence="1 2">
    <name type="scientific">Gordonia mangrovi</name>
    <dbReference type="NCBI Taxonomy" id="2665643"/>
    <lineage>
        <taxon>Bacteria</taxon>
        <taxon>Bacillati</taxon>
        <taxon>Actinomycetota</taxon>
        <taxon>Actinomycetes</taxon>
        <taxon>Mycobacteriales</taxon>
        <taxon>Gordoniaceae</taxon>
        <taxon>Gordonia</taxon>
    </lineage>
</organism>
<dbReference type="RefSeq" id="WP_160900340.1">
    <property type="nucleotide sequence ID" value="NZ_CP102850.1"/>
</dbReference>
<dbReference type="EMBL" id="WMBR01000001">
    <property type="protein sequence ID" value="MXP20173.1"/>
    <property type="molecule type" value="Genomic_DNA"/>
</dbReference>
<evidence type="ECO:0000313" key="2">
    <source>
        <dbReference type="Proteomes" id="UP000475545"/>
    </source>
</evidence>
<keyword evidence="2" id="KW-1185">Reference proteome</keyword>
<name>A0A6L7GL06_9ACTN</name>
<dbReference type="AlphaFoldDB" id="A0A6L7GL06"/>
<sequence>MAAEQRTHREVLQLSDADLAARVRVGLGAKLAAYLGNVKETRAVRQWAAGERAIRDRAVVQRYRVALEVLGILRSQVSPEVAQAWFQGLNPVLDDQAPLMVLRSSAGDDDAARDVLGAARAFVAL</sequence>
<reference evidence="1 2" key="1">
    <citation type="submission" date="2019-11" db="EMBL/GenBank/DDBJ databases">
        <title>Gordonia sp. nov., a novel actinobacterium isolated from mangrove soil in Hainan.</title>
        <authorList>
            <person name="Huang X."/>
            <person name="Xie Y."/>
            <person name="Chu X."/>
            <person name="Xiao K."/>
        </authorList>
    </citation>
    <scope>NUCLEOTIDE SEQUENCE [LARGE SCALE GENOMIC DNA]</scope>
    <source>
        <strain evidence="1 2">HNM0687</strain>
    </source>
</reference>